<dbReference type="InterPro" id="IPR051258">
    <property type="entry name" value="Diverse_Substrate_Transporter"/>
</dbReference>
<keyword evidence="5 7" id="KW-1133">Transmembrane helix</keyword>
<feature type="transmembrane region" description="Helical" evidence="7">
    <location>
        <begin position="154"/>
        <end position="174"/>
    </location>
</feature>
<dbReference type="SUPFAM" id="SSF103481">
    <property type="entry name" value="Multidrug resistance efflux transporter EmrE"/>
    <property type="match status" value="2"/>
</dbReference>
<feature type="transmembrane region" description="Helical" evidence="7">
    <location>
        <begin position="244"/>
        <end position="261"/>
    </location>
</feature>
<dbReference type="AlphaFoldDB" id="A0A6I2V0R0"/>
<dbReference type="PANTHER" id="PTHR42920:SF5">
    <property type="entry name" value="EAMA DOMAIN-CONTAINING PROTEIN"/>
    <property type="match status" value="1"/>
</dbReference>
<dbReference type="EMBL" id="VUNL01000008">
    <property type="protein sequence ID" value="MSV25126.1"/>
    <property type="molecule type" value="Genomic_DNA"/>
</dbReference>
<comment type="caution">
    <text evidence="9">The sequence shown here is derived from an EMBL/GenBank/DDBJ whole genome shotgun (WGS) entry which is preliminary data.</text>
</comment>
<dbReference type="RefSeq" id="WP_154620906.1">
    <property type="nucleotide sequence ID" value="NZ_CBCTNG010000006.1"/>
</dbReference>
<comment type="similarity">
    <text evidence="2">Belongs to the EamA transporter family.</text>
</comment>
<dbReference type="PANTHER" id="PTHR42920">
    <property type="entry name" value="OS03G0707200 PROTEIN-RELATED"/>
    <property type="match status" value="1"/>
</dbReference>
<feature type="transmembrane region" description="Helical" evidence="7">
    <location>
        <begin position="181"/>
        <end position="200"/>
    </location>
</feature>
<evidence type="ECO:0000256" key="7">
    <source>
        <dbReference type="SAM" id="Phobius"/>
    </source>
</evidence>
<feature type="domain" description="EamA" evidence="8">
    <location>
        <begin position="150"/>
        <end position="281"/>
    </location>
</feature>
<keyword evidence="6 7" id="KW-0472">Membrane</keyword>
<proteinExistence type="inferred from homology"/>
<feature type="transmembrane region" description="Helical" evidence="7">
    <location>
        <begin position="267"/>
        <end position="289"/>
    </location>
</feature>
<feature type="transmembrane region" description="Helical" evidence="7">
    <location>
        <begin position="100"/>
        <end position="119"/>
    </location>
</feature>
<feature type="transmembrane region" description="Helical" evidence="7">
    <location>
        <begin position="75"/>
        <end position="94"/>
    </location>
</feature>
<dbReference type="Gene3D" id="1.10.3730.20">
    <property type="match status" value="1"/>
</dbReference>
<evidence type="ECO:0000313" key="9">
    <source>
        <dbReference type="EMBL" id="MSV25126.1"/>
    </source>
</evidence>
<feature type="domain" description="EamA" evidence="8">
    <location>
        <begin position="4"/>
        <end position="141"/>
    </location>
</feature>
<protein>
    <submittedName>
        <fullName evidence="9">DMT family transporter</fullName>
    </submittedName>
</protein>
<evidence type="ECO:0000313" key="10">
    <source>
        <dbReference type="Proteomes" id="UP000430222"/>
    </source>
</evidence>
<comment type="subcellular location">
    <subcellularLocation>
        <location evidence="1">Cell membrane</location>
        <topology evidence="1">Multi-pass membrane protein</topology>
    </subcellularLocation>
</comment>
<keyword evidence="10" id="KW-1185">Reference proteome</keyword>
<accession>A0A6I2V0R0</accession>
<dbReference type="Proteomes" id="UP000430222">
    <property type="component" value="Unassembled WGS sequence"/>
</dbReference>
<keyword evidence="4 7" id="KW-0812">Transmembrane</keyword>
<feature type="transmembrane region" description="Helical" evidence="7">
    <location>
        <begin position="7"/>
        <end position="25"/>
    </location>
</feature>
<evidence type="ECO:0000256" key="3">
    <source>
        <dbReference type="ARBA" id="ARBA00022475"/>
    </source>
</evidence>
<sequence>MKLRGYFFLMMAAFIWGTAFVAQMAGMDDLGPFTYAMARYFMGFVFLLLVWLGVRGKRRRRQENGMTQSGWKAGLGAGTIMLIATSLQQVAMVYTTAGKTAFITALYIVLVPLGAVVLGKRIRRENWIGAVLALAGLYLLSLHGAVTLNFGDGLVLLSAFFWAGQILFIDRFALLVDEIELSLAQIFVCWLGSTIAAVAWEDISWPAVFQAWFPIFYGGVMSGGVAFTLQILGQKYADPGPAAIIMSFEACFGAVFSWLLLGEVMSGAQIFGCVMMMAGVLATQSGLFLKRLQQTVSS</sequence>
<keyword evidence="3" id="KW-1003">Cell membrane</keyword>
<dbReference type="GO" id="GO:0005886">
    <property type="term" value="C:plasma membrane"/>
    <property type="evidence" value="ECO:0007669"/>
    <property type="project" value="UniProtKB-SubCell"/>
</dbReference>
<evidence type="ECO:0000256" key="5">
    <source>
        <dbReference type="ARBA" id="ARBA00022989"/>
    </source>
</evidence>
<dbReference type="Pfam" id="PF00892">
    <property type="entry name" value="EamA"/>
    <property type="match status" value="2"/>
</dbReference>
<feature type="transmembrane region" description="Helical" evidence="7">
    <location>
        <begin position="126"/>
        <end position="148"/>
    </location>
</feature>
<name>A0A6I2V0R0_9FIRM</name>
<feature type="transmembrane region" description="Helical" evidence="7">
    <location>
        <begin position="37"/>
        <end position="54"/>
    </location>
</feature>
<dbReference type="InterPro" id="IPR000620">
    <property type="entry name" value="EamA_dom"/>
</dbReference>
<evidence type="ECO:0000256" key="1">
    <source>
        <dbReference type="ARBA" id="ARBA00004651"/>
    </source>
</evidence>
<evidence type="ECO:0000256" key="6">
    <source>
        <dbReference type="ARBA" id="ARBA00023136"/>
    </source>
</evidence>
<gene>
    <name evidence="9" type="ORF">FYJ78_08010</name>
</gene>
<evidence type="ECO:0000256" key="2">
    <source>
        <dbReference type="ARBA" id="ARBA00007362"/>
    </source>
</evidence>
<evidence type="ECO:0000259" key="8">
    <source>
        <dbReference type="Pfam" id="PF00892"/>
    </source>
</evidence>
<feature type="transmembrane region" description="Helical" evidence="7">
    <location>
        <begin position="212"/>
        <end position="232"/>
    </location>
</feature>
<organism evidence="9 10">
    <name type="scientific">Selenomonas montiformis</name>
    <dbReference type="NCBI Taxonomy" id="2652285"/>
    <lineage>
        <taxon>Bacteria</taxon>
        <taxon>Bacillati</taxon>
        <taxon>Bacillota</taxon>
        <taxon>Negativicutes</taxon>
        <taxon>Selenomonadales</taxon>
        <taxon>Selenomonadaceae</taxon>
        <taxon>Selenomonas</taxon>
    </lineage>
</organism>
<reference evidence="9 10" key="1">
    <citation type="submission" date="2019-08" db="EMBL/GenBank/DDBJ databases">
        <title>In-depth cultivation of the pig gut microbiome towards novel bacterial diversity and tailored functional studies.</title>
        <authorList>
            <person name="Wylensek D."/>
            <person name="Hitch T.C.A."/>
            <person name="Clavel T."/>
        </authorList>
    </citation>
    <scope>NUCLEOTIDE SEQUENCE [LARGE SCALE GENOMIC DNA]</scope>
    <source>
        <strain evidence="10">WCA-380-WT-3B3</strain>
    </source>
</reference>
<dbReference type="InterPro" id="IPR037185">
    <property type="entry name" value="EmrE-like"/>
</dbReference>
<evidence type="ECO:0000256" key="4">
    <source>
        <dbReference type="ARBA" id="ARBA00022692"/>
    </source>
</evidence>